<evidence type="ECO:0000313" key="7">
    <source>
        <dbReference type="Proteomes" id="UP000007796"/>
    </source>
</evidence>
<evidence type="ECO:0000256" key="3">
    <source>
        <dbReference type="ARBA" id="ARBA00022833"/>
    </source>
</evidence>
<dbReference type="Gene3D" id="3.90.1590.10">
    <property type="entry name" value="glutathione-dependent formaldehyde- activating enzyme (gfa)"/>
    <property type="match status" value="1"/>
</dbReference>
<dbReference type="PANTHER" id="PTHR33337">
    <property type="entry name" value="GFA DOMAIN-CONTAINING PROTEIN"/>
    <property type="match status" value="1"/>
</dbReference>
<feature type="domain" description="CENP-V/GFA" evidence="5">
    <location>
        <begin position="26"/>
        <end position="146"/>
    </location>
</feature>
<dbReference type="GO" id="GO:0016846">
    <property type="term" value="F:carbon-sulfur lyase activity"/>
    <property type="evidence" value="ECO:0007669"/>
    <property type="project" value="InterPro"/>
</dbReference>
<gene>
    <name evidence="6" type="ORF">CMQ_1163</name>
</gene>
<dbReference type="Pfam" id="PF04828">
    <property type="entry name" value="GFA"/>
    <property type="match status" value="1"/>
</dbReference>
<evidence type="ECO:0000313" key="6">
    <source>
        <dbReference type="EMBL" id="EFX04235.1"/>
    </source>
</evidence>
<dbReference type="OrthoDB" id="428768at2759"/>
<evidence type="ECO:0000256" key="2">
    <source>
        <dbReference type="ARBA" id="ARBA00022723"/>
    </source>
</evidence>
<dbReference type="PROSITE" id="PS51891">
    <property type="entry name" value="CENP_V_GFA"/>
    <property type="match status" value="1"/>
</dbReference>
<dbReference type="InterPro" id="IPR006913">
    <property type="entry name" value="CENP-V/GFA"/>
</dbReference>
<dbReference type="eggNOG" id="ENOG502RZKF">
    <property type="taxonomic scope" value="Eukaryota"/>
</dbReference>
<dbReference type="RefSeq" id="XP_014173717.1">
    <property type="nucleotide sequence ID" value="XM_014318242.1"/>
</dbReference>
<dbReference type="InterPro" id="IPR011057">
    <property type="entry name" value="Mss4-like_sf"/>
</dbReference>
<sequence>MAAPSESPKSYFPLAGGAEDGWSNEHEATATCFCGSVQLVFPIKGPGLLATFVCNCSDCRKLTASMFASNFSVADDYLRHVRGREKLTAFGQSKTVESGGVMTNYFCSTCGTLMYRVGSKYPGMRILRIGTVDDFSLHETALRPQVEQYIKDRVDWFSGVDTARLVRTPWAPENLGAVQTSLIGMYAFDVVGGTAFARTMSISKHSGKTESCDGQ</sequence>
<accession>F0XEE0</accession>
<dbReference type="EMBL" id="GL629765">
    <property type="protein sequence ID" value="EFX04235.1"/>
    <property type="molecule type" value="Genomic_DNA"/>
</dbReference>
<dbReference type="STRING" id="655863.F0XEE0"/>
<reference evidence="6 7" key="1">
    <citation type="journal article" date="2011" name="Proc. Natl. Acad. Sci. U.S.A.">
        <title>Genome and transcriptome analyses of the mountain pine beetle-fungal symbiont Grosmannia clavigera, a lodgepole pine pathogen.</title>
        <authorList>
            <person name="DiGuistini S."/>
            <person name="Wang Y."/>
            <person name="Liao N.Y."/>
            <person name="Taylor G."/>
            <person name="Tanguay P."/>
            <person name="Feau N."/>
            <person name="Henrissat B."/>
            <person name="Chan S.K."/>
            <person name="Hesse-Orce U."/>
            <person name="Alamouti S.M."/>
            <person name="Tsui C.K.M."/>
            <person name="Docking R.T."/>
            <person name="Levasseur A."/>
            <person name="Haridas S."/>
            <person name="Robertson G."/>
            <person name="Birol I."/>
            <person name="Holt R.A."/>
            <person name="Marra M.A."/>
            <person name="Hamelin R.C."/>
            <person name="Hirst M."/>
            <person name="Jones S.J.M."/>
            <person name="Bohlmann J."/>
            <person name="Breuil C."/>
        </authorList>
    </citation>
    <scope>NUCLEOTIDE SEQUENCE [LARGE SCALE GENOMIC DNA]</scope>
    <source>
        <strain evidence="7">kw1407 / UAMH 11150</strain>
    </source>
</reference>
<organism evidence="7">
    <name type="scientific">Grosmannia clavigera (strain kw1407 / UAMH 11150)</name>
    <name type="common">Blue stain fungus</name>
    <name type="synonym">Graphiocladiella clavigera</name>
    <dbReference type="NCBI Taxonomy" id="655863"/>
    <lineage>
        <taxon>Eukaryota</taxon>
        <taxon>Fungi</taxon>
        <taxon>Dikarya</taxon>
        <taxon>Ascomycota</taxon>
        <taxon>Pezizomycotina</taxon>
        <taxon>Sordariomycetes</taxon>
        <taxon>Sordariomycetidae</taxon>
        <taxon>Ophiostomatales</taxon>
        <taxon>Ophiostomataceae</taxon>
        <taxon>Leptographium</taxon>
    </lineage>
</organism>
<dbReference type="HOGENOM" id="CLU_055491_3_0_1"/>
<dbReference type="PANTHER" id="PTHR33337:SF8">
    <property type="entry name" value="CENP-V_GFA DOMAIN-CONTAINING PROTEIN"/>
    <property type="match status" value="1"/>
</dbReference>
<keyword evidence="2" id="KW-0479">Metal-binding</keyword>
<name>F0XEE0_GROCL</name>
<keyword evidence="4" id="KW-0456">Lyase</keyword>
<evidence type="ECO:0000256" key="4">
    <source>
        <dbReference type="ARBA" id="ARBA00023239"/>
    </source>
</evidence>
<evidence type="ECO:0000256" key="1">
    <source>
        <dbReference type="ARBA" id="ARBA00005495"/>
    </source>
</evidence>
<dbReference type="AlphaFoldDB" id="F0XEE0"/>
<dbReference type="InParanoid" id="F0XEE0"/>
<keyword evidence="7" id="KW-1185">Reference proteome</keyword>
<dbReference type="Proteomes" id="UP000007796">
    <property type="component" value="Unassembled WGS sequence"/>
</dbReference>
<protein>
    <submittedName>
        <fullName evidence="6">Histidine acid phosphatase</fullName>
    </submittedName>
</protein>
<dbReference type="SUPFAM" id="SSF51316">
    <property type="entry name" value="Mss4-like"/>
    <property type="match status" value="1"/>
</dbReference>
<dbReference type="GeneID" id="25974011"/>
<proteinExistence type="inferred from homology"/>
<keyword evidence="3" id="KW-0862">Zinc</keyword>
<dbReference type="GO" id="GO:0046872">
    <property type="term" value="F:metal ion binding"/>
    <property type="evidence" value="ECO:0007669"/>
    <property type="project" value="UniProtKB-KW"/>
</dbReference>
<evidence type="ECO:0000259" key="5">
    <source>
        <dbReference type="PROSITE" id="PS51891"/>
    </source>
</evidence>
<comment type="similarity">
    <text evidence="1">Belongs to the Gfa family.</text>
</comment>